<evidence type="ECO:0000313" key="2">
    <source>
        <dbReference type="Proteomes" id="UP001218188"/>
    </source>
</evidence>
<dbReference type="EMBL" id="JARJCM010000017">
    <property type="protein sequence ID" value="KAJ7041373.1"/>
    <property type="molecule type" value="Genomic_DNA"/>
</dbReference>
<organism evidence="1 2">
    <name type="scientific">Mycena alexandri</name>
    <dbReference type="NCBI Taxonomy" id="1745969"/>
    <lineage>
        <taxon>Eukaryota</taxon>
        <taxon>Fungi</taxon>
        <taxon>Dikarya</taxon>
        <taxon>Basidiomycota</taxon>
        <taxon>Agaricomycotina</taxon>
        <taxon>Agaricomycetes</taxon>
        <taxon>Agaricomycetidae</taxon>
        <taxon>Agaricales</taxon>
        <taxon>Marasmiineae</taxon>
        <taxon>Mycenaceae</taxon>
        <taxon>Mycena</taxon>
    </lineage>
</organism>
<proteinExistence type="predicted"/>
<comment type="caution">
    <text evidence="1">The sequence shown here is derived from an EMBL/GenBank/DDBJ whole genome shotgun (WGS) entry which is preliminary data.</text>
</comment>
<reference evidence="1" key="1">
    <citation type="submission" date="2023-03" db="EMBL/GenBank/DDBJ databases">
        <title>Massive genome expansion in bonnet fungi (Mycena s.s.) driven by repeated elements and novel gene families across ecological guilds.</title>
        <authorList>
            <consortium name="Lawrence Berkeley National Laboratory"/>
            <person name="Harder C.B."/>
            <person name="Miyauchi S."/>
            <person name="Viragh M."/>
            <person name="Kuo A."/>
            <person name="Thoen E."/>
            <person name="Andreopoulos B."/>
            <person name="Lu D."/>
            <person name="Skrede I."/>
            <person name="Drula E."/>
            <person name="Henrissat B."/>
            <person name="Morin E."/>
            <person name="Kohler A."/>
            <person name="Barry K."/>
            <person name="LaButti K."/>
            <person name="Morin E."/>
            <person name="Salamov A."/>
            <person name="Lipzen A."/>
            <person name="Mereny Z."/>
            <person name="Hegedus B."/>
            <person name="Baldrian P."/>
            <person name="Stursova M."/>
            <person name="Weitz H."/>
            <person name="Taylor A."/>
            <person name="Grigoriev I.V."/>
            <person name="Nagy L.G."/>
            <person name="Martin F."/>
            <person name="Kauserud H."/>
        </authorList>
    </citation>
    <scope>NUCLEOTIDE SEQUENCE</scope>
    <source>
        <strain evidence="1">CBHHK200</strain>
    </source>
</reference>
<dbReference type="Proteomes" id="UP001218188">
    <property type="component" value="Unassembled WGS sequence"/>
</dbReference>
<sequence length="258" mass="27151">MASRTSRSVRCQTACHIPCPDGTEDENLLPWKIFCIKAEAYTSQIAKTSAAMKPSNSLLSFLTSMSLLVSSALLAQGAASTSCKAADRVLVNNRTVTAGGHEFQVSTKACSADVLALSSQSQPRAIEKRQTFTTCGIGGAFQCVVGQGVGPLEADCAALSNAVVAAFEVTGDSGVFTVPPQFVQELSLGTCLWAWINENPVSGGAVLQECYSTLTSFLAPDLNSCIVAGDTGGFVIPETLNVGFDPRLLEWTFEILHS</sequence>
<accession>A0AAD6TBI2</accession>
<protein>
    <submittedName>
        <fullName evidence="1">Uncharacterized protein</fullName>
    </submittedName>
</protein>
<name>A0AAD6TBI2_9AGAR</name>
<evidence type="ECO:0000313" key="1">
    <source>
        <dbReference type="EMBL" id="KAJ7041373.1"/>
    </source>
</evidence>
<gene>
    <name evidence="1" type="ORF">C8F04DRAFT_157205</name>
</gene>
<keyword evidence="2" id="KW-1185">Reference proteome</keyword>
<dbReference type="AlphaFoldDB" id="A0AAD6TBI2"/>